<keyword evidence="6 11" id="KW-0694">RNA-binding</keyword>
<dbReference type="PANTHER" id="PTHR24031">
    <property type="entry name" value="RNA HELICASE"/>
    <property type="match status" value="1"/>
</dbReference>
<dbReference type="EC" id="3.6.4.13" evidence="11"/>
<dbReference type="GO" id="GO:0030490">
    <property type="term" value="P:maturation of SSU-rRNA"/>
    <property type="evidence" value="ECO:0007669"/>
    <property type="project" value="InterPro"/>
</dbReference>
<proteinExistence type="inferred from homology"/>
<keyword evidence="7" id="KW-0539">Nucleus</keyword>
<dbReference type="EMBL" id="GG666599">
    <property type="protein sequence ID" value="EEN50856.1"/>
    <property type="molecule type" value="Genomic_DNA"/>
</dbReference>
<evidence type="ECO:0000259" key="13">
    <source>
        <dbReference type="PROSITE" id="PS51192"/>
    </source>
</evidence>
<dbReference type="PROSITE" id="PS51192">
    <property type="entry name" value="HELICASE_ATP_BIND_1"/>
    <property type="match status" value="1"/>
</dbReference>
<evidence type="ECO:0000256" key="10">
    <source>
        <dbReference type="PROSITE-ProRule" id="PRU00552"/>
    </source>
</evidence>
<feature type="compositionally biased region" description="Acidic residues" evidence="12">
    <location>
        <begin position="113"/>
        <end position="122"/>
    </location>
</feature>
<dbReference type="InterPro" id="IPR014001">
    <property type="entry name" value="Helicase_ATP-bd"/>
</dbReference>
<dbReference type="GO" id="GO:0003723">
    <property type="term" value="F:RNA binding"/>
    <property type="evidence" value="ECO:0007669"/>
    <property type="project" value="UniProtKB-UniRule"/>
</dbReference>
<evidence type="ECO:0000256" key="2">
    <source>
        <dbReference type="ARBA" id="ARBA00022741"/>
    </source>
</evidence>
<gene>
    <name evidence="16" type="ORF">BRAFLDRAFT_124435</name>
</gene>
<evidence type="ECO:0000256" key="7">
    <source>
        <dbReference type="ARBA" id="ARBA00023242"/>
    </source>
</evidence>
<sequence length="724" mass="81613">MAAPEELQLFRKLGIGAKFDTKRFRKDAERSQMIRAQVTPTVSKEEADKALDFFGNLSKQKPSKPAAESTGDNVARTSAETSSKNNCSEVLKSDGLRVQSKKGKKRKQKGELADSDDSDYSEDSLQLLGDIKASEKKKKKRKKKDLTVNKVEQIKQEKLSEFRRKNRIHVQGSDIPAPVTSFQELQGVYGIHPQILTNLQGLGYEEPTPIQMQAIPLMLQILTNLQGLGYEEPTPIQMQAIPLMLQRREILACAPTGSGKTAAFILPILHHLREPRRQGFRAVVVSPTRELAKQTFTWFQRLGEGRGFRTYYIEKPAQAAKKFGPNSAKKFDILVTTPNRLVYMLKQDPPIVSLHSVEWLVVDESDKLFEEGKQGFRDQLGVIYQACDSSHVRRAMFSATFAYDVEQWCKVNLDNVVTVSIGARNSAVDTVEQQLLFVGSESGKLLAMRELVRKGLTPPVLIFVQSKERAKELFHELIYDGINVDVIHADRTQTQRDNTVKCFRTGKIWVLICTELMGRGIDFKGVNLVINYDFPTSAVSYIHRIGRTGRAGRPGKALTFFTEDDIVHLRSIANVMREAGCEVPEYMLELKKANRKERRFLEKRAPKRKSISTTPKMFVDKAMKKRKMIEKSKKMQGKTRKHEAVQSDSSTANADDRNTVTESGGNRKNNEQETGKHKGEKLQGKKCATSIDRSAKLLSVNTNGKGPRKRMKKRKGANQNVAKS</sequence>
<organism>
    <name type="scientific">Branchiostoma floridae</name>
    <name type="common">Florida lancelet</name>
    <name type="synonym">Amphioxus</name>
    <dbReference type="NCBI Taxonomy" id="7739"/>
    <lineage>
        <taxon>Eukaryota</taxon>
        <taxon>Metazoa</taxon>
        <taxon>Chordata</taxon>
        <taxon>Cephalochordata</taxon>
        <taxon>Leptocardii</taxon>
        <taxon>Amphioxiformes</taxon>
        <taxon>Branchiostomatidae</taxon>
        <taxon>Branchiostoma</taxon>
    </lineage>
</organism>
<dbReference type="STRING" id="7739.C3Z9C7"/>
<protein>
    <recommendedName>
        <fullName evidence="11">ATP-dependent RNA helicase</fullName>
        <ecNumber evidence="11">3.6.4.13</ecNumber>
    </recommendedName>
</protein>
<feature type="domain" description="DEAD-box RNA helicase Q" evidence="15">
    <location>
        <begin position="184"/>
        <end position="212"/>
    </location>
</feature>
<dbReference type="SMART" id="SM00487">
    <property type="entry name" value="DEXDc"/>
    <property type="match status" value="1"/>
</dbReference>
<dbReference type="FunFam" id="3.40.50.300:FF:000759">
    <property type="entry name" value="probable ATP-dependent RNA helicase DDX52"/>
    <property type="match status" value="1"/>
</dbReference>
<dbReference type="GO" id="GO:0003724">
    <property type="term" value="F:RNA helicase activity"/>
    <property type="evidence" value="ECO:0007669"/>
    <property type="project" value="UniProtKB-EC"/>
</dbReference>
<evidence type="ECO:0000256" key="6">
    <source>
        <dbReference type="ARBA" id="ARBA00022884"/>
    </source>
</evidence>
<dbReference type="InterPro" id="IPR044764">
    <property type="entry name" value="DDX52/Rok1_DEADc"/>
</dbReference>
<feature type="region of interest" description="Disordered" evidence="12">
    <location>
        <begin position="55"/>
        <end position="122"/>
    </location>
</feature>
<dbReference type="InParanoid" id="C3Z9C7"/>
<dbReference type="InterPro" id="IPR011545">
    <property type="entry name" value="DEAD/DEAH_box_helicase_dom"/>
</dbReference>
<evidence type="ECO:0000256" key="5">
    <source>
        <dbReference type="ARBA" id="ARBA00022840"/>
    </source>
</evidence>
<feature type="compositionally biased region" description="Basic residues" evidence="12">
    <location>
        <begin position="706"/>
        <end position="716"/>
    </location>
</feature>
<feature type="compositionally biased region" description="Basic and acidic residues" evidence="12">
    <location>
        <begin position="668"/>
        <end position="683"/>
    </location>
</feature>
<evidence type="ECO:0000313" key="16">
    <source>
        <dbReference type="EMBL" id="EEN50856.1"/>
    </source>
</evidence>
<feature type="domain" description="Helicase ATP-binding" evidence="13">
    <location>
        <begin position="241"/>
        <end position="419"/>
    </location>
</feature>
<name>C3Z9C7_BRAFL</name>
<dbReference type="InterPro" id="IPR027417">
    <property type="entry name" value="P-loop_NTPase"/>
</dbReference>
<reference evidence="16" key="1">
    <citation type="journal article" date="2008" name="Nature">
        <title>The amphioxus genome and the evolution of the chordate karyotype.</title>
        <authorList>
            <consortium name="US DOE Joint Genome Institute (JGI-PGF)"/>
            <person name="Putnam N.H."/>
            <person name="Butts T."/>
            <person name="Ferrier D.E.K."/>
            <person name="Furlong R.F."/>
            <person name="Hellsten U."/>
            <person name="Kawashima T."/>
            <person name="Robinson-Rechavi M."/>
            <person name="Shoguchi E."/>
            <person name="Terry A."/>
            <person name="Yu J.-K."/>
            <person name="Benito-Gutierrez E.L."/>
            <person name="Dubchak I."/>
            <person name="Garcia-Fernandez J."/>
            <person name="Gibson-Brown J.J."/>
            <person name="Grigoriev I.V."/>
            <person name="Horton A.C."/>
            <person name="de Jong P.J."/>
            <person name="Jurka J."/>
            <person name="Kapitonov V.V."/>
            <person name="Kohara Y."/>
            <person name="Kuroki Y."/>
            <person name="Lindquist E."/>
            <person name="Lucas S."/>
            <person name="Osoegawa K."/>
            <person name="Pennacchio L.A."/>
            <person name="Salamov A.A."/>
            <person name="Satou Y."/>
            <person name="Sauka-Spengler T."/>
            <person name="Schmutz J."/>
            <person name="Shin-I T."/>
            <person name="Toyoda A."/>
            <person name="Bronner-Fraser M."/>
            <person name="Fujiyama A."/>
            <person name="Holland L.Z."/>
            <person name="Holland P.W.H."/>
            <person name="Satoh N."/>
            <person name="Rokhsar D.S."/>
        </authorList>
    </citation>
    <scope>NUCLEOTIDE SEQUENCE [LARGE SCALE GENOMIC DNA]</scope>
    <source>
        <strain evidence="16">S238N-H82</strain>
        <tissue evidence="16">Testes</tissue>
    </source>
</reference>
<accession>C3Z9C7</accession>
<feature type="short sequence motif" description="Q motif" evidence="10">
    <location>
        <begin position="210"/>
        <end position="238"/>
    </location>
</feature>
<keyword evidence="4 11" id="KW-0347">Helicase</keyword>
<evidence type="ECO:0000256" key="8">
    <source>
        <dbReference type="ARBA" id="ARBA00024355"/>
    </source>
</evidence>
<dbReference type="Pfam" id="PF00270">
    <property type="entry name" value="DEAD"/>
    <property type="match status" value="1"/>
</dbReference>
<dbReference type="PROSITE" id="PS51194">
    <property type="entry name" value="HELICASE_CTER"/>
    <property type="match status" value="1"/>
</dbReference>
<keyword evidence="3 11" id="KW-0378">Hydrolase</keyword>
<feature type="compositionally biased region" description="Polar residues" evidence="12">
    <location>
        <begin position="70"/>
        <end position="88"/>
    </location>
</feature>
<feature type="compositionally biased region" description="Basic residues" evidence="12">
    <location>
        <begin position="99"/>
        <end position="108"/>
    </location>
</feature>
<dbReference type="CDD" id="cd18787">
    <property type="entry name" value="SF2_C_DEAD"/>
    <property type="match status" value="1"/>
</dbReference>
<comment type="similarity">
    <text evidence="8">Belongs to the DEAD box helicase family. DDX52/ROK1 subfamily.</text>
</comment>
<evidence type="ECO:0000256" key="4">
    <source>
        <dbReference type="ARBA" id="ARBA00022806"/>
    </source>
</evidence>
<evidence type="ECO:0000259" key="15">
    <source>
        <dbReference type="PROSITE" id="PS51195"/>
    </source>
</evidence>
<comment type="catalytic activity">
    <reaction evidence="9 11">
        <text>ATP + H2O = ADP + phosphate + H(+)</text>
        <dbReference type="Rhea" id="RHEA:13065"/>
        <dbReference type="ChEBI" id="CHEBI:15377"/>
        <dbReference type="ChEBI" id="CHEBI:15378"/>
        <dbReference type="ChEBI" id="CHEBI:30616"/>
        <dbReference type="ChEBI" id="CHEBI:43474"/>
        <dbReference type="ChEBI" id="CHEBI:456216"/>
        <dbReference type="EC" id="3.6.4.13"/>
    </reaction>
</comment>
<comment type="subcellular location">
    <subcellularLocation>
        <location evidence="1">Nucleus</location>
        <location evidence="1">Nucleolus</location>
    </subcellularLocation>
</comment>
<feature type="region of interest" description="Disordered" evidence="12">
    <location>
        <begin position="599"/>
        <end position="724"/>
    </location>
</feature>
<dbReference type="InterPro" id="IPR001650">
    <property type="entry name" value="Helicase_C-like"/>
</dbReference>
<dbReference type="CDD" id="cd17957">
    <property type="entry name" value="DEADc_DDX52"/>
    <property type="match status" value="1"/>
</dbReference>
<dbReference type="eggNOG" id="KOG0344">
    <property type="taxonomic scope" value="Eukaryota"/>
</dbReference>
<dbReference type="Gene3D" id="3.40.50.300">
    <property type="entry name" value="P-loop containing nucleotide triphosphate hydrolases"/>
    <property type="match status" value="3"/>
</dbReference>
<dbReference type="InterPro" id="IPR014014">
    <property type="entry name" value="RNA_helicase_DEAD_Q_motif"/>
</dbReference>
<evidence type="ECO:0000259" key="14">
    <source>
        <dbReference type="PROSITE" id="PS51194"/>
    </source>
</evidence>
<keyword evidence="5 11" id="KW-0067">ATP-binding</keyword>
<comment type="domain">
    <text evidence="11">The Q motif is unique to and characteristic of the DEAD box family of RNA helicases and controls ATP binding and hydrolysis.</text>
</comment>
<dbReference type="SUPFAM" id="SSF52540">
    <property type="entry name" value="P-loop containing nucleoside triphosphate hydrolases"/>
    <property type="match status" value="2"/>
</dbReference>
<evidence type="ECO:0000256" key="11">
    <source>
        <dbReference type="RuleBase" id="RU365068"/>
    </source>
</evidence>
<dbReference type="PROSITE" id="PS51195">
    <property type="entry name" value="Q_MOTIF"/>
    <property type="match status" value="2"/>
</dbReference>
<dbReference type="AlphaFoldDB" id="C3Z9C7"/>
<evidence type="ECO:0000256" key="12">
    <source>
        <dbReference type="SAM" id="MobiDB-lite"/>
    </source>
</evidence>
<dbReference type="Pfam" id="PF00271">
    <property type="entry name" value="Helicase_C"/>
    <property type="match status" value="1"/>
</dbReference>
<comment type="function">
    <text evidence="11">RNA helicase.</text>
</comment>
<evidence type="ECO:0000256" key="9">
    <source>
        <dbReference type="ARBA" id="ARBA00047984"/>
    </source>
</evidence>
<dbReference type="GO" id="GO:0005524">
    <property type="term" value="F:ATP binding"/>
    <property type="evidence" value="ECO:0007669"/>
    <property type="project" value="UniProtKB-UniRule"/>
</dbReference>
<evidence type="ECO:0000256" key="3">
    <source>
        <dbReference type="ARBA" id="ARBA00022801"/>
    </source>
</evidence>
<dbReference type="GO" id="GO:0016787">
    <property type="term" value="F:hydrolase activity"/>
    <property type="evidence" value="ECO:0007669"/>
    <property type="project" value="UniProtKB-KW"/>
</dbReference>
<feature type="domain" description="DEAD-box RNA helicase Q" evidence="15">
    <location>
        <begin position="210"/>
        <end position="238"/>
    </location>
</feature>
<feature type="compositionally biased region" description="Basic residues" evidence="12">
    <location>
        <begin position="623"/>
        <end position="641"/>
    </location>
</feature>
<dbReference type="GO" id="GO:0005730">
    <property type="term" value="C:nucleolus"/>
    <property type="evidence" value="ECO:0007669"/>
    <property type="project" value="UniProtKB-SubCell"/>
</dbReference>
<keyword evidence="2 11" id="KW-0547">Nucleotide-binding</keyword>
<dbReference type="SMART" id="SM00490">
    <property type="entry name" value="HELICc"/>
    <property type="match status" value="1"/>
</dbReference>
<evidence type="ECO:0000256" key="1">
    <source>
        <dbReference type="ARBA" id="ARBA00004604"/>
    </source>
</evidence>
<feature type="short sequence motif" description="Q motif" evidence="10">
    <location>
        <begin position="184"/>
        <end position="212"/>
    </location>
</feature>
<feature type="domain" description="Helicase C-terminal" evidence="14">
    <location>
        <begin position="430"/>
        <end position="591"/>
    </location>
</feature>